<dbReference type="SUPFAM" id="SSF52540">
    <property type="entry name" value="P-loop containing nucleoside triphosphate hydrolases"/>
    <property type="match status" value="1"/>
</dbReference>
<sequence length="921" mass="99808">MGVLDGFRFHRVLSAPRPPDDPALPDPVPAQLFAALTGAHAELSGEADAAIAVAWCRLPDEGRLRFVVGGRPRFPPAGGETGPLLYPPGATGERTQLDVAEFPCWTSCSGQVDPLWTADDVGARGGFDDYVTHLRDPFAWLVVAEPLPASQVDGELLRLSTSIPRMRRRENSEADQVALERAQARYRELSRARTSGTWNVRLLVGGVSEIGVRRAAALLCGASELGELPYVLVPGSAIGSFESAAVPLAGDADGPRFPFTASSELLAAVARPPRKELPGIRLVEPATFDVTPERDGPIGLGVVLDESDQPAGSFGVDPATLNRHTFVTGATGGGKSQTARHLLEQLHHAHVPWLVIEPAKAEYAAMAGRIGGDQVVVIRPGDPDALPVGLNPLEPEPGFPIQTHIDLVRALFLAAFDADEPFPQVLSHALNRCYADLGWDTVLNESRLPGITPRYPTLSDLQRTALEVVDGIGYGKEITDNVRGFIDVRLGSLRLGTPGRFFEGGHPLDVAELLRRNVVLEIEDVGNDQDKAFFIGAVLIRLHQHLRTRRTPGPVELRHVTVIEEAHRLLRRTQEGSPAAHAIELFTALLAEIRAYGEGIVIAEQIPAKIVPDVVKNTALKIIHRLPALDDREVVGATMNLDEDQSRHVVSLPPGRAVVFVDGMDRPIRVTVPLGESREATAATAPPPVLRSRSVACGRSCTAKPCSLREIGLAARLAGSPRFVLWIELLTVAHLVGRPAPRPDAEWSRGLGEVDRRTLECAVAHGIQTSVDARYTGLADYYQPESLAKHLADVAMGTLDGITPCDGKEPMWQAGRFRWIDVLSALRTAESPGAHPDTPSWAARGLTLTGRTAKEQLAQLRAHPDMWRPARETITGNRAYEPAMARLSKEPVLRDRFLDATRFLNLTTTWPLHALTLPKES</sequence>
<dbReference type="Gene3D" id="3.40.50.300">
    <property type="entry name" value="P-loop containing nucleotide triphosphate hydrolases"/>
    <property type="match status" value="2"/>
</dbReference>
<organism evidence="2 3">
    <name type="scientific">Lentzea sokolovensis</name>
    <dbReference type="NCBI Taxonomy" id="3095429"/>
    <lineage>
        <taxon>Bacteria</taxon>
        <taxon>Bacillati</taxon>
        <taxon>Actinomycetota</taxon>
        <taxon>Actinomycetes</taxon>
        <taxon>Pseudonocardiales</taxon>
        <taxon>Pseudonocardiaceae</taxon>
        <taxon>Lentzea</taxon>
    </lineage>
</organism>
<dbReference type="PANTHER" id="PTHR30121">
    <property type="entry name" value="UNCHARACTERIZED PROTEIN YJGR-RELATED"/>
    <property type="match status" value="1"/>
</dbReference>
<dbReference type="Pfam" id="PF01935">
    <property type="entry name" value="DUF87"/>
    <property type="match status" value="1"/>
</dbReference>
<evidence type="ECO:0000259" key="1">
    <source>
        <dbReference type="Pfam" id="PF01935"/>
    </source>
</evidence>
<name>A0ABU4V771_9PSEU</name>
<reference evidence="2 3" key="1">
    <citation type="submission" date="2023-11" db="EMBL/GenBank/DDBJ databases">
        <title>Lentzea sokolovensis, sp. nov., Lentzea kristufkii, sp. nov., and Lentzea miocenensis, sp. nov., rare actinobacteria from Sokolov Coal Basin, Miocene lacustrine sediment, Czech Republic.</title>
        <authorList>
            <person name="Lara A."/>
            <person name="Kotroba L."/>
            <person name="Nouioui I."/>
            <person name="Neumann-Schaal M."/>
            <person name="Mast Y."/>
            <person name="Chronakova A."/>
        </authorList>
    </citation>
    <scope>NUCLEOTIDE SEQUENCE [LARGE SCALE GENOMIC DNA]</scope>
    <source>
        <strain evidence="2 3">BCCO 10_0061</strain>
    </source>
</reference>
<keyword evidence="2" id="KW-0067">ATP-binding</keyword>
<accession>A0ABU4V771</accession>
<dbReference type="GO" id="GO:0005524">
    <property type="term" value="F:ATP binding"/>
    <property type="evidence" value="ECO:0007669"/>
    <property type="project" value="UniProtKB-KW"/>
</dbReference>
<dbReference type="InterPro" id="IPR051162">
    <property type="entry name" value="T4SS_component"/>
</dbReference>
<dbReference type="InterPro" id="IPR002789">
    <property type="entry name" value="HerA_central"/>
</dbReference>
<feature type="domain" description="Helicase HerA central" evidence="1">
    <location>
        <begin position="315"/>
        <end position="392"/>
    </location>
</feature>
<gene>
    <name evidence="2" type="ORF">SK854_36415</name>
</gene>
<keyword evidence="2" id="KW-0547">Nucleotide-binding</keyword>
<evidence type="ECO:0000313" key="3">
    <source>
        <dbReference type="Proteomes" id="UP001285352"/>
    </source>
</evidence>
<dbReference type="PANTHER" id="PTHR30121:SF6">
    <property type="entry name" value="SLR6007 PROTEIN"/>
    <property type="match status" value="1"/>
</dbReference>
<dbReference type="InterPro" id="IPR027417">
    <property type="entry name" value="P-loop_NTPase"/>
</dbReference>
<dbReference type="RefSeq" id="WP_319979688.1">
    <property type="nucleotide sequence ID" value="NZ_JAXAVU010000014.1"/>
</dbReference>
<evidence type="ECO:0000313" key="2">
    <source>
        <dbReference type="EMBL" id="MDX8147643.1"/>
    </source>
</evidence>
<comment type="caution">
    <text evidence="2">The sequence shown here is derived from an EMBL/GenBank/DDBJ whole genome shotgun (WGS) entry which is preliminary data.</text>
</comment>
<dbReference type="EMBL" id="JAXAVU010000014">
    <property type="protein sequence ID" value="MDX8147643.1"/>
    <property type="molecule type" value="Genomic_DNA"/>
</dbReference>
<dbReference type="Proteomes" id="UP001285352">
    <property type="component" value="Unassembled WGS sequence"/>
</dbReference>
<proteinExistence type="predicted"/>
<keyword evidence="3" id="KW-1185">Reference proteome</keyword>
<protein>
    <submittedName>
        <fullName evidence="2">ATP-binding protein</fullName>
    </submittedName>
</protein>